<organism evidence="3 4">
    <name type="scientific">Candidatus Giovannonibacteria bacterium RIFCSPLOWO2_01_FULL_45_34</name>
    <dbReference type="NCBI Taxonomy" id="1798351"/>
    <lineage>
        <taxon>Bacteria</taxon>
        <taxon>Candidatus Giovannoniibacteriota</taxon>
    </lineage>
</organism>
<dbReference type="Pfam" id="PF02021">
    <property type="entry name" value="UPF0102"/>
    <property type="match status" value="1"/>
</dbReference>
<evidence type="ECO:0000256" key="2">
    <source>
        <dbReference type="HAMAP-Rule" id="MF_00048"/>
    </source>
</evidence>
<dbReference type="Proteomes" id="UP000178114">
    <property type="component" value="Unassembled WGS sequence"/>
</dbReference>
<proteinExistence type="inferred from homology"/>
<evidence type="ECO:0000256" key="1">
    <source>
        <dbReference type="ARBA" id="ARBA00006738"/>
    </source>
</evidence>
<dbReference type="EMBL" id="MFID01000011">
    <property type="protein sequence ID" value="OGF81404.1"/>
    <property type="molecule type" value="Genomic_DNA"/>
</dbReference>
<dbReference type="SUPFAM" id="SSF52980">
    <property type="entry name" value="Restriction endonuclease-like"/>
    <property type="match status" value="1"/>
</dbReference>
<gene>
    <name evidence="3" type="ORF">A2930_01250</name>
</gene>
<dbReference type="InterPro" id="IPR003509">
    <property type="entry name" value="UPF0102_YraN-like"/>
</dbReference>
<dbReference type="InterPro" id="IPR011335">
    <property type="entry name" value="Restrct_endonuc-II-like"/>
</dbReference>
<dbReference type="Gene3D" id="3.40.1350.10">
    <property type="match status" value="1"/>
</dbReference>
<comment type="caution">
    <text evidence="3">The sequence shown here is derived from an EMBL/GenBank/DDBJ whole genome shotgun (WGS) entry which is preliminary data.</text>
</comment>
<dbReference type="AlphaFoldDB" id="A0A1F5X0I7"/>
<dbReference type="PANTHER" id="PTHR34039">
    <property type="entry name" value="UPF0102 PROTEIN YRAN"/>
    <property type="match status" value="1"/>
</dbReference>
<evidence type="ECO:0000313" key="4">
    <source>
        <dbReference type="Proteomes" id="UP000178114"/>
    </source>
</evidence>
<comment type="similarity">
    <text evidence="1 2">Belongs to the UPF0102 family.</text>
</comment>
<dbReference type="GO" id="GO:0003676">
    <property type="term" value="F:nucleic acid binding"/>
    <property type="evidence" value="ECO:0007669"/>
    <property type="project" value="InterPro"/>
</dbReference>
<accession>A0A1F5X0I7</accession>
<dbReference type="PANTHER" id="PTHR34039:SF1">
    <property type="entry name" value="UPF0102 PROTEIN YRAN"/>
    <property type="match status" value="1"/>
</dbReference>
<dbReference type="InterPro" id="IPR011856">
    <property type="entry name" value="tRNA_endonuc-like_dom_sf"/>
</dbReference>
<dbReference type="STRING" id="1798351.A2930_01250"/>
<evidence type="ECO:0000313" key="3">
    <source>
        <dbReference type="EMBL" id="OGF81404.1"/>
    </source>
</evidence>
<dbReference type="HAMAP" id="MF_00048">
    <property type="entry name" value="UPF0102"/>
    <property type="match status" value="1"/>
</dbReference>
<sequence>MPKTEKRKIGDIGEEFTCRFLEKRGYKIIERNYLKKWGEIDIVAKNKDGLHFVEVKSLTWKPGFQVTEYMPEANMRLWKKQRMTRAIKTYLLDRKIPNDVDFQIDIAAVFLDFERKKARIRLLENVIL</sequence>
<protein>
    <recommendedName>
        <fullName evidence="2">UPF0102 protein A2930_01250</fullName>
    </recommendedName>
</protein>
<name>A0A1F5X0I7_9BACT</name>
<reference evidence="3 4" key="1">
    <citation type="journal article" date="2016" name="Nat. Commun.">
        <title>Thousands of microbial genomes shed light on interconnected biogeochemical processes in an aquifer system.</title>
        <authorList>
            <person name="Anantharaman K."/>
            <person name="Brown C.T."/>
            <person name="Hug L.A."/>
            <person name="Sharon I."/>
            <person name="Castelle C.J."/>
            <person name="Probst A.J."/>
            <person name="Thomas B.C."/>
            <person name="Singh A."/>
            <person name="Wilkins M.J."/>
            <person name="Karaoz U."/>
            <person name="Brodie E.L."/>
            <person name="Williams K.H."/>
            <person name="Hubbard S.S."/>
            <person name="Banfield J.F."/>
        </authorList>
    </citation>
    <scope>NUCLEOTIDE SEQUENCE [LARGE SCALE GENOMIC DNA]</scope>
</reference>